<gene>
    <name evidence="2" type="ORF">BcellWH2_01793</name>
</gene>
<evidence type="ECO:0000313" key="3">
    <source>
        <dbReference type="Proteomes" id="UP000061809"/>
    </source>
</evidence>
<dbReference type="EMBL" id="CP012801">
    <property type="protein sequence ID" value="ALJ59046.1"/>
    <property type="molecule type" value="Genomic_DNA"/>
</dbReference>
<dbReference type="PATRIC" id="fig|246787.4.peg.1848"/>
<evidence type="ECO:0000313" key="2">
    <source>
        <dbReference type="EMBL" id="ALJ59046.1"/>
    </source>
</evidence>
<reference evidence="2 3" key="1">
    <citation type="journal article" date="2015" name="Science">
        <title>Genetic determinants of in vivo fitness and diet responsiveness in multiple human gut Bacteroides.</title>
        <authorList>
            <person name="Wu M."/>
            <person name="McNulty N.P."/>
            <person name="Rodionov D.A."/>
            <person name="Khoroshkin M.S."/>
            <person name="Griffin N.W."/>
            <person name="Cheng J."/>
            <person name="Latreille P."/>
            <person name="Kerstetter R.A."/>
            <person name="Terrapon N."/>
            <person name="Henrissat B."/>
            <person name="Osterman A.L."/>
            <person name="Gordon J.I."/>
        </authorList>
    </citation>
    <scope>NUCLEOTIDE SEQUENCE [LARGE SCALE GENOMIC DNA]</scope>
    <source>
        <strain evidence="2 3">WH2</strain>
    </source>
</reference>
<dbReference type="Proteomes" id="UP000061809">
    <property type="component" value="Chromosome"/>
</dbReference>
<dbReference type="RefSeq" id="WP_256388699.1">
    <property type="nucleotide sequence ID" value="NZ_CP012801.1"/>
</dbReference>
<keyword evidence="1" id="KW-0812">Transmembrane</keyword>
<protein>
    <submittedName>
        <fullName evidence="2">Uncharacterized protein</fullName>
    </submittedName>
</protein>
<proteinExistence type="predicted"/>
<sequence>MNNAKNREGSFYASKVHLFLNGMNTVMIIWKIVVAKLSLNRKS</sequence>
<dbReference type="KEGG" id="bcel:BcellWH2_01793"/>
<evidence type="ECO:0000256" key="1">
    <source>
        <dbReference type="SAM" id="Phobius"/>
    </source>
</evidence>
<feature type="transmembrane region" description="Helical" evidence="1">
    <location>
        <begin position="18"/>
        <end position="39"/>
    </location>
</feature>
<name>A0A0P0GMF4_9BACE</name>
<keyword evidence="1" id="KW-0472">Membrane</keyword>
<dbReference type="AlphaFoldDB" id="A0A0P0GMF4"/>
<accession>A0A0P0GMF4</accession>
<keyword evidence="1" id="KW-1133">Transmembrane helix</keyword>
<organism evidence="2 3">
    <name type="scientific">Bacteroides cellulosilyticus</name>
    <dbReference type="NCBI Taxonomy" id="246787"/>
    <lineage>
        <taxon>Bacteria</taxon>
        <taxon>Pseudomonadati</taxon>
        <taxon>Bacteroidota</taxon>
        <taxon>Bacteroidia</taxon>
        <taxon>Bacteroidales</taxon>
        <taxon>Bacteroidaceae</taxon>
        <taxon>Bacteroides</taxon>
    </lineage>
</organism>